<evidence type="ECO:0000256" key="6">
    <source>
        <dbReference type="ARBA" id="ARBA00023242"/>
    </source>
</evidence>
<gene>
    <name evidence="8" type="ORF">CWI39_1017p0010</name>
</gene>
<evidence type="ECO:0000256" key="2">
    <source>
        <dbReference type="ARBA" id="ARBA00008283"/>
    </source>
</evidence>
<keyword evidence="3" id="KW-0227">DNA damage</keyword>
<keyword evidence="5" id="KW-0234">DNA repair</keyword>
<evidence type="ECO:0000256" key="4">
    <source>
        <dbReference type="ARBA" id="ARBA00023125"/>
    </source>
</evidence>
<keyword evidence="6" id="KW-0539">Nucleus</keyword>
<dbReference type="GO" id="GO:0070914">
    <property type="term" value="P:UV-damage excision repair"/>
    <property type="evidence" value="ECO:0007669"/>
    <property type="project" value="TreeGrafter"/>
</dbReference>
<dbReference type="GO" id="GO:0000110">
    <property type="term" value="C:nucleotide-excision repair factor 1 complex"/>
    <property type="evidence" value="ECO:0007669"/>
    <property type="project" value="TreeGrafter"/>
</dbReference>
<dbReference type="GO" id="GO:0003697">
    <property type="term" value="F:single-stranded DNA binding"/>
    <property type="evidence" value="ECO:0007669"/>
    <property type="project" value="TreeGrafter"/>
</dbReference>
<evidence type="ECO:0000256" key="3">
    <source>
        <dbReference type="ARBA" id="ARBA00022763"/>
    </source>
</evidence>
<evidence type="ECO:0000313" key="8">
    <source>
        <dbReference type="EMBL" id="TBU03166.1"/>
    </source>
</evidence>
<dbReference type="SUPFAM" id="SSF52980">
    <property type="entry name" value="Restriction endonuclease-like"/>
    <property type="match status" value="1"/>
</dbReference>
<dbReference type="NCBIfam" id="TIGR00597">
    <property type="entry name" value="rad10"/>
    <property type="match status" value="1"/>
</dbReference>
<sequence length="188" mass="22054">MITVNTNQKGNNILNFLSKSTFCFGENIKTDYETANASIIFLSLKFHCVKPEYIYKRIKTSTKNRKILLLHADTVNYELKIEELFQIADTNNFILIIAFSNEECARYIQAFDINEKRSLDILRKKETNQKEIYETFLCYFPKINKTDASKIIGLDVNLNIFFNSKIENILGKNKSENIKNYLEMEFDK</sequence>
<reference evidence="8 9" key="1">
    <citation type="submission" date="2017-12" db="EMBL/GenBank/DDBJ databases">
        <authorList>
            <person name="Pombert J.-F."/>
            <person name="Haag K.L."/>
            <person name="Ebert D."/>
        </authorList>
    </citation>
    <scope>NUCLEOTIDE SEQUENCE [LARGE SCALE GENOMIC DNA]</scope>
    <source>
        <strain evidence="8">IL-BN-2</strain>
    </source>
</reference>
<dbReference type="GO" id="GO:0006302">
    <property type="term" value="P:double-strand break repair"/>
    <property type="evidence" value="ECO:0007669"/>
    <property type="project" value="UniProtKB-ARBA"/>
</dbReference>
<dbReference type="Proteomes" id="UP000293045">
    <property type="component" value="Unassembled WGS sequence"/>
</dbReference>
<name>A0A4Q9L779_9MICR</name>
<organism evidence="8 9">
    <name type="scientific">Hamiltosporidium magnivora</name>
    <dbReference type="NCBI Taxonomy" id="148818"/>
    <lineage>
        <taxon>Eukaryota</taxon>
        <taxon>Fungi</taxon>
        <taxon>Fungi incertae sedis</taxon>
        <taxon>Microsporidia</taxon>
        <taxon>Dubosqiidae</taxon>
        <taxon>Hamiltosporidium</taxon>
    </lineage>
</organism>
<dbReference type="AlphaFoldDB" id="A0A4Q9L779"/>
<proteinExistence type="inferred from homology"/>
<dbReference type="GO" id="GO:0070522">
    <property type="term" value="C:ERCC4-ERCC1 complex"/>
    <property type="evidence" value="ECO:0007669"/>
    <property type="project" value="TreeGrafter"/>
</dbReference>
<dbReference type="VEuPathDB" id="MicrosporidiaDB:CWI36_0007p0060"/>
<comment type="similarity">
    <text evidence="2">Belongs to the ERCC1/RAD10/SWI10 family.</text>
</comment>
<dbReference type="InterPro" id="IPR047260">
    <property type="entry name" value="ERCC1-like_central_dom"/>
</dbReference>
<dbReference type="PANTHER" id="PTHR12749">
    <property type="entry name" value="EXCISION REPAIR CROSS-COMPLEMENTING 1 ERCC1"/>
    <property type="match status" value="1"/>
</dbReference>
<evidence type="ECO:0000313" key="9">
    <source>
        <dbReference type="Proteomes" id="UP000293045"/>
    </source>
</evidence>
<dbReference type="Pfam" id="PF03834">
    <property type="entry name" value="Rad10"/>
    <property type="match status" value="1"/>
</dbReference>
<dbReference type="InterPro" id="IPR004579">
    <property type="entry name" value="ERCC1/RAD10/SWI10"/>
</dbReference>
<dbReference type="EMBL" id="PIXR01001017">
    <property type="protein sequence ID" value="TBU03166.1"/>
    <property type="molecule type" value="Genomic_DNA"/>
</dbReference>
<evidence type="ECO:0000256" key="1">
    <source>
        <dbReference type="ARBA" id="ARBA00004123"/>
    </source>
</evidence>
<dbReference type="GO" id="GO:0006312">
    <property type="term" value="P:mitotic recombination"/>
    <property type="evidence" value="ECO:0007669"/>
    <property type="project" value="TreeGrafter"/>
</dbReference>
<dbReference type="PANTHER" id="PTHR12749:SF0">
    <property type="entry name" value="DNA EXCISION REPAIR PROTEIN ERCC-1"/>
    <property type="match status" value="1"/>
</dbReference>
<keyword evidence="4" id="KW-0238">DNA-binding</keyword>
<dbReference type="GO" id="GO:0003684">
    <property type="term" value="F:damaged DNA binding"/>
    <property type="evidence" value="ECO:0007669"/>
    <property type="project" value="InterPro"/>
</dbReference>
<dbReference type="InterPro" id="IPR011335">
    <property type="entry name" value="Restrct_endonuc-II-like"/>
</dbReference>
<dbReference type="VEuPathDB" id="MicrosporidiaDB:CWI39_1017p0010"/>
<accession>A0A4Q9L779</accession>
<protein>
    <submittedName>
        <fullName evidence="8">DNA excision repair protein ERCC-1</fullName>
    </submittedName>
</protein>
<comment type="subcellular location">
    <subcellularLocation>
        <location evidence="1">Nucleus</location>
    </subcellularLocation>
</comment>
<dbReference type="Gene3D" id="3.40.50.10130">
    <property type="match status" value="1"/>
</dbReference>
<feature type="domain" description="ERCC1-like central" evidence="7">
    <location>
        <begin position="1"/>
        <end position="111"/>
    </location>
</feature>
<evidence type="ECO:0000259" key="7">
    <source>
        <dbReference type="Pfam" id="PF03834"/>
    </source>
</evidence>
<evidence type="ECO:0000256" key="5">
    <source>
        <dbReference type="ARBA" id="ARBA00023204"/>
    </source>
</evidence>
<dbReference type="CDD" id="cd22325">
    <property type="entry name" value="ERCC1_C-like"/>
    <property type="match status" value="1"/>
</dbReference>
<comment type="caution">
    <text evidence="8">The sequence shown here is derived from an EMBL/GenBank/DDBJ whole genome shotgun (WGS) entry which is preliminary data.</text>
</comment>